<reference evidence="1" key="1">
    <citation type="submission" date="2021-06" db="EMBL/GenBank/DDBJ databases">
        <authorList>
            <person name="Kallberg Y."/>
            <person name="Tangrot J."/>
            <person name="Rosling A."/>
        </authorList>
    </citation>
    <scope>NUCLEOTIDE SEQUENCE</scope>
    <source>
        <strain evidence="1">AU212A</strain>
    </source>
</reference>
<keyword evidence="2" id="KW-1185">Reference proteome</keyword>
<sequence>SRSTNFERPSKLNWSSEERSNILFPILTPDEQLKAVQLRNCPNAIRMNMRTSQKPKKVCISI</sequence>
<gene>
    <name evidence="1" type="ORF">SCALOS_LOCUS4145</name>
</gene>
<protein>
    <submittedName>
        <fullName evidence="1">11640_t:CDS:1</fullName>
    </submittedName>
</protein>
<organism evidence="1 2">
    <name type="scientific">Scutellospora calospora</name>
    <dbReference type="NCBI Taxonomy" id="85575"/>
    <lineage>
        <taxon>Eukaryota</taxon>
        <taxon>Fungi</taxon>
        <taxon>Fungi incertae sedis</taxon>
        <taxon>Mucoromycota</taxon>
        <taxon>Glomeromycotina</taxon>
        <taxon>Glomeromycetes</taxon>
        <taxon>Diversisporales</taxon>
        <taxon>Gigasporaceae</taxon>
        <taxon>Scutellospora</taxon>
    </lineage>
</organism>
<feature type="non-terminal residue" evidence="1">
    <location>
        <position position="1"/>
    </location>
</feature>
<name>A0ACA9LDS8_9GLOM</name>
<dbReference type="Proteomes" id="UP000789860">
    <property type="component" value="Unassembled WGS sequence"/>
</dbReference>
<evidence type="ECO:0000313" key="1">
    <source>
        <dbReference type="EMBL" id="CAG8523000.1"/>
    </source>
</evidence>
<comment type="caution">
    <text evidence="1">The sequence shown here is derived from an EMBL/GenBank/DDBJ whole genome shotgun (WGS) entry which is preliminary data.</text>
</comment>
<proteinExistence type="predicted"/>
<evidence type="ECO:0000313" key="2">
    <source>
        <dbReference type="Proteomes" id="UP000789860"/>
    </source>
</evidence>
<accession>A0ACA9LDS8</accession>
<dbReference type="EMBL" id="CAJVPM010005354">
    <property type="protein sequence ID" value="CAG8523000.1"/>
    <property type="molecule type" value="Genomic_DNA"/>
</dbReference>